<protein>
    <submittedName>
        <fullName evidence="2">Uncharacterized protein</fullName>
    </submittedName>
</protein>
<comment type="caution">
    <text evidence="2">The sequence shown here is derived from an EMBL/GenBank/DDBJ whole genome shotgun (WGS) entry which is preliminary data.</text>
</comment>
<organism evidence="2 3">
    <name type="scientific">Dryococelus australis</name>
    <dbReference type="NCBI Taxonomy" id="614101"/>
    <lineage>
        <taxon>Eukaryota</taxon>
        <taxon>Metazoa</taxon>
        <taxon>Ecdysozoa</taxon>
        <taxon>Arthropoda</taxon>
        <taxon>Hexapoda</taxon>
        <taxon>Insecta</taxon>
        <taxon>Pterygota</taxon>
        <taxon>Neoptera</taxon>
        <taxon>Polyneoptera</taxon>
        <taxon>Phasmatodea</taxon>
        <taxon>Verophasmatodea</taxon>
        <taxon>Anareolatae</taxon>
        <taxon>Phasmatidae</taxon>
        <taxon>Eurycanthinae</taxon>
        <taxon>Dryococelus</taxon>
    </lineage>
</organism>
<gene>
    <name evidence="2" type="ORF">PR048_011666</name>
</gene>
<accession>A0ABQ9HM90</accession>
<reference evidence="2 3" key="1">
    <citation type="submission" date="2023-02" db="EMBL/GenBank/DDBJ databases">
        <title>LHISI_Scaffold_Assembly.</title>
        <authorList>
            <person name="Stuart O.P."/>
            <person name="Cleave R."/>
            <person name="Magrath M.J.L."/>
            <person name="Mikheyev A.S."/>
        </authorList>
    </citation>
    <scope>NUCLEOTIDE SEQUENCE [LARGE SCALE GENOMIC DNA]</scope>
    <source>
        <strain evidence="2">Daus_M_001</strain>
        <tissue evidence="2">Leg muscle</tissue>
    </source>
</reference>
<evidence type="ECO:0000313" key="3">
    <source>
        <dbReference type="Proteomes" id="UP001159363"/>
    </source>
</evidence>
<keyword evidence="3" id="KW-1185">Reference proteome</keyword>
<evidence type="ECO:0000313" key="2">
    <source>
        <dbReference type="EMBL" id="KAJ8885469.1"/>
    </source>
</evidence>
<proteinExistence type="predicted"/>
<dbReference type="Proteomes" id="UP001159363">
    <property type="component" value="Chromosome X"/>
</dbReference>
<evidence type="ECO:0000256" key="1">
    <source>
        <dbReference type="SAM" id="MobiDB-lite"/>
    </source>
</evidence>
<sequence>MKQSSTSPLLPRPSATEVPYVYSPESLPEKHVTSTKRGRGGRAFSSLASHQGDPGSIPNRVTTDPRMGESCRTMPLVGGFSRGSPVSLPLHSGAAPYSPQSPSSALNISLSFWDWGNSSLATSLGQGRRKDLTRSRSEYVIRATPIRTPSVPSLLCARRAITRDYLQLPVTTCDDRRLPVTICDYLLLPANTCDNPEQPLSITQHGSDTRNTKCTAVGQVLAYFDWKTVRVANRMSEAKRCSVRGQNEVTISPWKCWHLRSTYGVVLGIQPGMELWPRER</sequence>
<feature type="region of interest" description="Disordered" evidence="1">
    <location>
        <begin position="1"/>
        <end position="67"/>
    </location>
</feature>
<dbReference type="EMBL" id="JARBHB010000004">
    <property type="protein sequence ID" value="KAJ8885469.1"/>
    <property type="molecule type" value="Genomic_DNA"/>
</dbReference>
<name>A0ABQ9HM90_9NEOP</name>